<feature type="signal peptide" evidence="1">
    <location>
        <begin position="1"/>
        <end position="18"/>
    </location>
</feature>
<sequence>MRRIVVLALLLATSPAWADAPTPPPADLRPMQRYGADHPDCLGWTNGCTICTPKACSTPGIACTPRETVCEAEKPVEPPPVAPPEQKP</sequence>
<evidence type="ECO:0000313" key="2">
    <source>
        <dbReference type="EMBL" id="MTV30327.1"/>
    </source>
</evidence>
<proteinExistence type="predicted"/>
<name>A0A6N8DJ10_RHOAC</name>
<feature type="chain" id="PRO_5027119037" evidence="1">
    <location>
        <begin position="19"/>
        <end position="88"/>
    </location>
</feature>
<evidence type="ECO:0000256" key="1">
    <source>
        <dbReference type="SAM" id="SignalP"/>
    </source>
</evidence>
<protein>
    <submittedName>
        <fullName evidence="2">Uncharacterized protein</fullName>
    </submittedName>
</protein>
<keyword evidence="1" id="KW-0732">Signal</keyword>
<evidence type="ECO:0000313" key="3">
    <source>
        <dbReference type="Proteomes" id="UP000439113"/>
    </source>
</evidence>
<reference evidence="2 3" key="1">
    <citation type="submission" date="2019-11" db="EMBL/GenBank/DDBJ databases">
        <title>Whole-genome sequence of a Rhodoblastus acidophilus DSM 142.</title>
        <authorList>
            <person name="Kyndt J.A."/>
            <person name="Meyer T.E."/>
        </authorList>
    </citation>
    <scope>NUCLEOTIDE SEQUENCE [LARGE SCALE GENOMIC DNA]</scope>
    <source>
        <strain evidence="2 3">DSM 142</strain>
    </source>
</reference>
<accession>A0A6N8DJ10</accession>
<comment type="caution">
    <text evidence="2">The sequence shown here is derived from an EMBL/GenBank/DDBJ whole genome shotgun (WGS) entry which is preliminary data.</text>
</comment>
<dbReference type="Proteomes" id="UP000439113">
    <property type="component" value="Unassembled WGS sequence"/>
</dbReference>
<organism evidence="2 3">
    <name type="scientific">Rhodoblastus acidophilus</name>
    <name type="common">Rhodopseudomonas acidophila</name>
    <dbReference type="NCBI Taxonomy" id="1074"/>
    <lineage>
        <taxon>Bacteria</taxon>
        <taxon>Pseudomonadati</taxon>
        <taxon>Pseudomonadota</taxon>
        <taxon>Alphaproteobacteria</taxon>
        <taxon>Hyphomicrobiales</taxon>
        <taxon>Rhodoblastaceae</taxon>
        <taxon>Rhodoblastus</taxon>
    </lineage>
</organism>
<dbReference type="EMBL" id="WNKS01000003">
    <property type="protein sequence ID" value="MTV30327.1"/>
    <property type="molecule type" value="Genomic_DNA"/>
</dbReference>
<dbReference type="AlphaFoldDB" id="A0A6N8DJ10"/>
<dbReference type="OrthoDB" id="8456152at2"/>
<dbReference type="RefSeq" id="WP_155444991.1">
    <property type="nucleotide sequence ID" value="NZ_JAOQNR010000003.1"/>
</dbReference>
<gene>
    <name evidence="2" type="ORF">GJ654_04890</name>
</gene>